<reference evidence="1 2" key="1">
    <citation type="journal article" date="2024" name="G3 (Bethesda)">
        <title>Genome assembly of Hibiscus sabdariffa L. provides insights into metabolisms of medicinal natural products.</title>
        <authorList>
            <person name="Kim T."/>
        </authorList>
    </citation>
    <scope>NUCLEOTIDE SEQUENCE [LARGE SCALE GENOMIC DNA]</scope>
    <source>
        <strain evidence="1">TK-2024</strain>
        <tissue evidence="1">Old leaves</tissue>
    </source>
</reference>
<proteinExistence type="predicted"/>
<dbReference type="EMBL" id="JBBPBM010000035">
    <property type="protein sequence ID" value="KAK8530804.1"/>
    <property type="molecule type" value="Genomic_DNA"/>
</dbReference>
<dbReference type="Proteomes" id="UP001472677">
    <property type="component" value="Unassembled WGS sequence"/>
</dbReference>
<accession>A0ABR2D646</accession>
<evidence type="ECO:0000313" key="2">
    <source>
        <dbReference type="Proteomes" id="UP001472677"/>
    </source>
</evidence>
<keyword evidence="2" id="KW-1185">Reference proteome</keyword>
<comment type="caution">
    <text evidence="1">The sequence shown here is derived from an EMBL/GenBank/DDBJ whole genome shotgun (WGS) entry which is preliminary data.</text>
</comment>
<gene>
    <name evidence="1" type="ORF">V6N12_013305</name>
</gene>
<protein>
    <submittedName>
        <fullName evidence="1">Uncharacterized protein</fullName>
    </submittedName>
</protein>
<evidence type="ECO:0000313" key="1">
    <source>
        <dbReference type="EMBL" id="KAK8530804.1"/>
    </source>
</evidence>
<name>A0ABR2D646_9ROSI</name>
<organism evidence="1 2">
    <name type="scientific">Hibiscus sabdariffa</name>
    <name type="common">roselle</name>
    <dbReference type="NCBI Taxonomy" id="183260"/>
    <lineage>
        <taxon>Eukaryota</taxon>
        <taxon>Viridiplantae</taxon>
        <taxon>Streptophyta</taxon>
        <taxon>Embryophyta</taxon>
        <taxon>Tracheophyta</taxon>
        <taxon>Spermatophyta</taxon>
        <taxon>Magnoliopsida</taxon>
        <taxon>eudicotyledons</taxon>
        <taxon>Gunneridae</taxon>
        <taxon>Pentapetalae</taxon>
        <taxon>rosids</taxon>
        <taxon>malvids</taxon>
        <taxon>Malvales</taxon>
        <taxon>Malvaceae</taxon>
        <taxon>Malvoideae</taxon>
        <taxon>Hibiscus</taxon>
    </lineage>
</organism>
<sequence length="93" mass="10210">MEASRSLGEKFACEQVGERTYPNYVSRSIIRGPIDLLLVFATSVDVASSSHRWRVSMLPLDVFISSWCCGKLLSGGASHACYLWLIFGPLVVG</sequence>